<dbReference type="InterPro" id="IPR006553">
    <property type="entry name" value="Leu-rich_rpt_Cys-con_subtyp"/>
</dbReference>
<dbReference type="SMART" id="SM00367">
    <property type="entry name" value="LRR_CC"/>
    <property type="match status" value="8"/>
</dbReference>
<dbReference type="Pfam" id="PF13516">
    <property type="entry name" value="LRR_6"/>
    <property type="match status" value="1"/>
</dbReference>
<dbReference type="GO" id="GO:0019005">
    <property type="term" value="C:SCF ubiquitin ligase complex"/>
    <property type="evidence" value="ECO:0007669"/>
    <property type="project" value="TreeGrafter"/>
</dbReference>
<reference evidence="2" key="1">
    <citation type="submission" date="2007-06" db="EMBL/GenBank/DDBJ databases">
        <title>Full length cDNA sequences from Sitka Spruce (Picea sitchensis).</title>
        <authorList>
            <person name="Ralph S.G."/>
            <person name="Chun H.E."/>
            <person name="Liao N."/>
            <person name="Ali J."/>
            <person name="Reid K."/>
            <person name="Kolosova N."/>
            <person name="Cooper N."/>
            <person name="Cullis C."/>
            <person name="Jancsik S."/>
            <person name="Moore R."/>
            <person name="Mayo M."/>
            <person name="Wagner S."/>
            <person name="Holt R.A."/>
            <person name="Jones S.J.M."/>
            <person name="Marra M.A."/>
            <person name="Ritland C.E."/>
            <person name="Ritland K."/>
            <person name="Bohlmann J."/>
        </authorList>
    </citation>
    <scope>NUCLEOTIDE SEQUENCE</scope>
    <source>
        <tissue evidence="2">Bark</tissue>
    </source>
</reference>
<dbReference type="EMBL" id="EF678323">
    <property type="protein sequence ID" value="ABR18087.1"/>
    <property type="molecule type" value="mRNA"/>
</dbReference>
<name>B8LR07_PICSI</name>
<evidence type="ECO:0000313" key="2">
    <source>
        <dbReference type="EMBL" id="ABR18087.1"/>
    </source>
</evidence>
<dbReference type="GO" id="GO:0031146">
    <property type="term" value="P:SCF-dependent proteasomal ubiquitin-dependent protein catabolic process"/>
    <property type="evidence" value="ECO:0007669"/>
    <property type="project" value="TreeGrafter"/>
</dbReference>
<dbReference type="AlphaFoldDB" id="B8LR07"/>
<accession>B8LR07</accession>
<sequence>MAKHLERERIAAAEESSVEKVTRDGSLVSAIVSRLTSVFDRHAASLVCKLWNESVTWETHSLSVRSRSLLPLLLRRFSHSNFLNFHLCLDQLRDEDLLTAASALPHLHTLIIGHQELPQEELTDEGFSGFVKSYTRLRHVALCCVANLRDSGIRELSRHCRDLTALSLSSCRNLTDDALDALSNCKSLKELTLKGVFQFTPSGLARVGENCRGLVAVGLEFETLDISLALKSLAINCQELETLTLKFSHGDLGELSRCRSLVRLHIEADNSNDADIPITNIAAANRKMKEFSYVNSLAPLGDSAAVTIMHNCPDLERLCFHSGGRSLSVLAQSGIRLKEINVIFGWGIRDVMIHGQGNWDIELEALIRSNQQLEKINLQCALRPSVRTFSGIALCSNLRHLDLSFTGVDSGSLAVIADSATALQHLSLVKCEGVSDMKVLSNFKALEYLNLDQCPFVNDEGLDFLSVGCSKLTDLSLAFTRITDIGLVYLAECGRLRTLKIPYCRGVQGHGLVTIAKCCSWLRYLVISHRFQGSEALAELKKQYCMVRLHVDDLALVPFGFYALDVAAR</sequence>
<dbReference type="InterPro" id="IPR057207">
    <property type="entry name" value="FBXL15_LRR"/>
</dbReference>
<organism evidence="2">
    <name type="scientific">Picea sitchensis</name>
    <name type="common">Sitka spruce</name>
    <name type="synonym">Pinus sitchensis</name>
    <dbReference type="NCBI Taxonomy" id="3332"/>
    <lineage>
        <taxon>Eukaryota</taxon>
        <taxon>Viridiplantae</taxon>
        <taxon>Streptophyta</taxon>
        <taxon>Embryophyta</taxon>
        <taxon>Tracheophyta</taxon>
        <taxon>Spermatophyta</taxon>
        <taxon>Pinopsida</taxon>
        <taxon>Pinidae</taxon>
        <taxon>Conifers I</taxon>
        <taxon>Pinales</taxon>
        <taxon>Pinaceae</taxon>
        <taxon>Picea</taxon>
    </lineage>
</organism>
<dbReference type="Gene3D" id="3.80.10.10">
    <property type="entry name" value="Ribonuclease Inhibitor"/>
    <property type="match status" value="3"/>
</dbReference>
<dbReference type="SUPFAM" id="SSF52047">
    <property type="entry name" value="RNI-like"/>
    <property type="match status" value="1"/>
</dbReference>
<dbReference type="InterPro" id="IPR032675">
    <property type="entry name" value="LRR_dom_sf"/>
</dbReference>
<protein>
    <recommendedName>
        <fullName evidence="1">F-box/LRR-repeat protein 15-like leucin rich repeat domain-containing protein</fullName>
    </recommendedName>
</protein>
<dbReference type="InterPro" id="IPR001611">
    <property type="entry name" value="Leu-rich_rpt"/>
</dbReference>
<evidence type="ECO:0000259" key="1">
    <source>
        <dbReference type="Pfam" id="PF25372"/>
    </source>
</evidence>
<dbReference type="Pfam" id="PF25372">
    <property type="entry name" value="DUF7885"/>
    <property type="match status" value="1"/>
</dbReference>
<feature type="domain" description="F-box/LRR-repeat protein 15-like leucin rich repeat" evidence="1">
    <location>
        <begin position="393"/>
        <end position="515"/>
    </location>
</feature>
<dbReference type="PANTHER" id="PTHR13318">
    <property type="entry name" value="PARTNER OF PAIRED, ISOFORM B-RELATED"/>
    <property type="match status" value="1"/>
</dbReference>
<proteinExistence type="evidence at transcript level"/>
<dbReference type="OMA" id="IRIVETC"/>